<keyword evidence="4" id="KW-0699">rRNA-binding</keyword>
<dbReference type="Gene3D" id="4.10.640.10">
    <property type="entry name" value="Ribosomal protein S18"/>
    <property type="match status" value="1"/>
</dbReference>
<evidence type="ECO:0000313" key="6">
    <source>
        <dbReference type="EMBL" id="PIR46631.1"/>
    </source>
</evidence>
<evidence type="ECO:0000256" key="5">
    <source>
        <dbReference type="RuleBase" id="RU003910"/>
    </source>
</evidence>
<dbReference type="PRINTS" id="PR00974">
    <property type="entry name" value="RIBOSOMALS18"/>
</dbReference>
<keyword evidence="2 4" id="KW-0689">Ribosomal protein</keyword>
<dbReference type="HAMAP" id="MF_00270">
    <property type="entry name" value="Ribosomal_bS18"/>
    <property type="match status" value="1"/>
</dbReference>
<dbReference type="GO" id="GO:1990904">
    <property type="term" value="C:ribonucleoprotein complex"/>
    <property type="evidence" value="ECO:0007669"/>
    <property type="project" value="UniProtKB-KW"/>
</dbReference>
<evidence type="ECO:0000256" key="3">
    <source>
        <dbReference type="ARBA" id="ARBA00023274"/>
    </source>
</evidence>
<reference evidence="6 7" key="1">
    <citation type="submission" date="2017-09" db="EMBL/GenBank/DDBJ databases">
        <title>Depth-based differentiation of microbial function through sediment-hosted aquifers and enrichment of novel symbionts in the deep terrestrial subsurface.</title>
        <authorList>
            <person name="Probst A.J."/>
            <person name="Ladd B."/>
            <person name="Jarett J.K."/>
            <person name="Geller-Mcgrath D.E."/>
            <person name="Sieber C.M."/>
            <person name="Emerson J.B."/>
            <person name="Anantharaman K."/>
            <person name="Thomas B.C."/>
            <person name="Malmstrom R."/>
            <person name="Stieglmeier M."/>
            <person name="Klingl A."/>
            <person name="Woyke T."/>
            <person name="Ryan C.M."/>
            <person name="Banfield J.F."/>
        </authorList>
    </citation>
    <scope>NUCLEOTIDE SEQUENCE [LARGE SCALE GENOMIC DNA]</scope>
    <source>
        <strain evidence="6">CG10_big_fil_rev_8_21_14_0_10_45_14</strain>
    </source>
</reference>
<dbReference type="PANTHER" id="PTHR13479">
    <property type="entry name" value="30S RIBOSOMAL PROTEIN S18"/>
    <property type="match status" value="1"/>
</dbReference>
<dbReference type="InterPro" id="IPR001648">
    <property type="entry name" value="Ribosomal_bS18"/>
</dbReference>
<dbReference type="Proteomes" id="UP000230833">
    <property type="component" value="Unassembled WGS sequence"/>
</dbReference>
<evidence type="ECO:0000256" key="4">
    <source>
        <dbReference type="HAMAP-Rule" id="MF_00270"/>
    </source>
</evidence>
<evidence type="ECO:0000256" key="2">
    <source>
        <dbReference type="ARBA" id="ARBA00022980"/>
    </source>
</evidence>
<dbReference type="EMBL" id="PCYL01000033">
    <property type="protein sequence ID" value="PIR46631.1"/>
    <property type="molecule type" value="Genomic_DNA"/>
</dbReference>
<dbReference type="NCBIfam" id="TIGR00165">
    <property type="entry name" value="S18"/>
    <property type="match status" value="1"/>
</dbReference>
<comment type="function">
    <text evidence="4">Binds as a heterodimer with protein bS6 to the central domain of the 16S rRNA, where it helps stabilize the platform of the 30S subunit.</text>
</comment>
<evidence type="ECO:0000256" key="1">
    <source>
        <dbReference type="ARBA" id="ARBA00005589"/>
    </source>
</evidence>
<keyword evidence="3 4" id="KW-0687">Ribonucleoprotein</keyword>
<comment type="subunit">
    <text evidence="4">Part of the 30S ribosomal subunit. Forms a tight heterodimer with protein bS6.</text>
</comment>
<dbReference type="AlphaFoldDB" id="A0A2H0RJ95"/>
<protein>
    <recommendedName>
        <fullName evidence="4">Small ribosomal subunit protein bS18</fullName>
    </recommendedName>
</protein>
<dbReference type="GO" id="GO:0003735">
    <property type="term" value="F:structural constituent of ribosome"/>
    <property type="evidence" value="ECO:0007669"/>
    <property type="project" value="InterPro"/>
</dbReference>
<evidence type="ECO:0000313" key="7">
    <source>
        <dbReference type="Proteomes" id="UP000230833"/>
    </source>
</evidence>
<proteinExistence type="inferred from homology"/>
<comment type="similarity">
    <text evidence="1 4 5">Belongs to the bacterial ribosomal protein bS18 family.</text>
</comment>
<dbReference type="GO" id="GO:0006412">
    <property type="term" value="P:translation"/>
    <property type="evidence" value="ECO:0007669"/>
    <property type="project" value="UniProtKB-UniRule"/>
</dbReference>
<dbReference type="SUPFAM" id="SSF46911">
    <property type="entry name" value="Ribosomal protein S18"/>
    <property type="match status" value="1"/>
</dbReference>
<dbReference type="GO" id="GO:0005840">
    <property type="term" value="C:ribosome"/>
    <property type="evidence" value="ECO:0007669"/>
    <property type="project" value="UniProtKB-KW"/>
</dbReference>
<dbReference type="PANTHER" id="PTHR13479:SF40">
    <property type="entry name" value="SMALL RIBOSOMAL SUBUNIT PROTEIN BS18M"/>
    <property type="match status" value="1"/>
</dbReference>
<comment type="caution">
    <text evidence="6">The sequence shown here is derived from an EMBL/GenBank/DDBJ whole genome shotgun (WGS) entry which is preliminary data.</text>
</comment>
<dbReference type="GO" id="GO:0070181">
    <property type="term" value="F:small ribosomal subunit rRNA binding"/>
    <property type="evidence" value="ECO:0007669"/>
    <property type="project" value="TreeGrafter"/>
</dbReference>
<dbReference type="InterPro" id="IPR036870">
    <property type="entry name" value="Ribosomal_bS18_sf"/>
</dbReference>
<organism evidence="6 7">
    <name type="scientific">Candidatus Vogelbacteria bacterium CG10_big_fil_rev_8_21_14_0_10_45_14</name>
    <dbReference type="NCBI Taxonomy" id="1975042"/>
    <lineage>
        <taxon>Bacteria</taxon>
        <taxon>Candidatus Vogeliibacteriota</taxon>
    </lineage>
</organism>
<accession>A0A2H0RJ95</accession>
<keyword evidence="4" id="KW-0694">RNA-binding</keyword>
<dbReference type="Pfam" id="PF01084">
    <property type="entry name" value="Ribosomal_S18"/>
    <property type="match status" value="1"/>
</dbReference>
<sequence>MIQRRKQTDVGVKRAEINVSDIRVIDYKNTELLKRFTDSYGRITSKRRSKLSAKQQREIALAIKRARFLALLPFVAR</sequence>
<gene>
    <name evidence="4 6" type="primary">rpsR</name>
    <name evidence="6" type="ORF">COV07_03110</name>
</gene>
<name>A0A2H0RJ95_9BACT</name>